<dbReference type="Proteomes" id="UP001226091">
    <property type="component" value="Chromosome"/>
</dbReference>
<organism evidence="1 2">
    <name type="scientific">Metabacillus hrfriensis</name>
    <dbReference type="NCBI Taxonomy" id="3048891"/>
    <lineage>
        <taxon>Bacteria</taxon>
        <taxon>Bacillati</taxon>
        <taxon>Bacillota</taxon>
        <taxon>Bacilli</taxon>
        <taxon>Bacillales</taxon>
        <taxon>Bacillaceae</taxon>
        <taxon>Metabacillus</taxon>
    </lineage>
</organism>
<name>A0ACD4RGI9_9BACI</name>
<evidence type="ECO:0000313" key="1">
    <source>
        <dbReference type="EMBL" id="WHZ59564.1"/>
    </source>
</evidence>
<evidence type="ECO:0000313" key="2">
    <source>
        <dbReference type="Proteomes" id="UP001226091"/>
    </source>
</evidence>
<dbReference type="EMBL" id="CP126116">
    <property type="protein sequence ID" value="WHZ59564.1"/>
    <property type="molecule type" value="Genomic_DNA"/>
</dbReference>
<proteinExistence type="predicted"/>
<reference evidence="2" key="1">
    <citation type="journal article" date="2025" name="Aquaculture">
        <title>Assessment of the bioflocculant production and safety properties of Metabacillus hrfriensis sp. nov. based on phenotypic and whole-genome sequencing analysis.</title>
        <authorList>
            <person name="Zhang R."/>
            <person name="Zhao Z."/>
            <person name="Luo L."/>
            <person name="Wang S."/>
            <person name="Guo K."/>
            <person name="Xu W."/>
        </authorList>
    </citation>
    <scope>NUCLEOTIDE SEQUENCE [LARGE SCALE GENOMIC DNA]</scope>
    <source>
        <strain evidence="2">CT-WN-B3</strain>
    </source>
</reference>
<protein>
    <submittedName>
        <fullName evidence="1">Uncharacterized protein</fullName>
    </submittedName>
</protein>
<gene>
    <name evidence="1" type="ORF">QLQ22_09630</name>
</gene>
<sequence length="79" mass="9147">MDKFTMALAILAFMIVAGGLLYTLSVGRLVGARKSEIDTPINEKIQKHPYLRNPVFLTWIFFLGFLLLFIFYLAFTRSW</sequence>
<keyword evidence="2" id="KW-1185">Reference proteome</keyword>
<accession>A0ACD4RGI9</accession>